<feature type="region of interest" description="Disordered" evidence="1">
    <location>
        <begin position="1"/>
        <end position="25"/>
    </location>
</feature>
<dbReference type="Proteomes" id="UP001162483">
    <property type="component" value="Unassembled WGS sequence"/>
</dbReference>
<protein>
    <submittedName>
        <fullName evidence="2">Uncharacterized protein</fullName>
    </submittedName>
</protein>
<name>A0ABN9B9X6_9NEOB</name>
<evidence type="ECO:0000256" key="1">
    <source>
        <dbReference type="SAM" id="MobiDB-lite"/>
    </source>
</evidence>
<reference evidence="2" key="1">
    <citation type="submission" date="2023-05" db="EMBL/GenBank/DDBJ databases">
        <authorList>
            <person name="Stuckert A."/>
        </authorList>
    </citation>
    <scope>NUCLEOTIDE SEQUENCE</scope>
</reference>
<sequence>MPNPNISQLRVHESDFSRSAGKSVPAESSAISDSSLTVPSHVQRLKHCIYLFPFRIQMFLFGNRYNVSTAVNVKELSENCQK</sequence>
<proteinExistence type="predicted"/>
<evidence type="ECO:0000313" key="3">
    <source>
        <dbReference type="Proteomes" id="UP001162483"/>
    </source>
</evidence>
<organism evidence="2 3">
    <name type="scientific">Staurois parvus</name>
    <dbReference type="NCBI Taxonomy" id="386267"/>
    <lineage>
        <taxon>Eukaryota</taxon>
        <taxon>Metazoa</taxon>
        <taxon>Chordata</taxon>
        <taxon>Craniata</taxon>
        <taxon>Vertebrata</taxon>
        <taxon>Euteleostomi</taxon>
        <taxon>Amphibia</taxon>
        <taxon>Batrachia</taxon>
        <taxon>Anura</taxon>
        <taxon>Neobatrachia</taxon>
        <taxon>Ranoidea</taxon>
        <taxon>Ranidae</taxon>
        <taxon>Staurois</taxon>
    </lineage>
</organism>
<dbReference type="EMBL" id="CATNWA010003038">
    <property type="protein sequence ID" value="CAI9544393.1"/>
    <property type="molecule type" value="Genomic_DNA"/>
</dbReference>
<keyword evidence="3" id="KW-1185">Reference proteome</keyword>
<gene>
    <name evidence="2" type="ORF">SPARVUS_LOCUS2465189</name>
</gene>
<evidence type="ECO:0000313" key="2">
    <source>
        <dbReference type="EMBL" id="CAI9544393.1"/>
    </source>
</evidence>
<comment type="caution">
    <text evidence="2">The sequence shown here is derived from an EMBL/GenBank/DDBJ whole genome shotgun (WGS) entry which is preliminary data.</text>
</comment>
<accession>A0ABN9B9X6</accession>